<dbReference type="VEuPathDB" id="AmoebaDB:EHI5A_127810"/>
<sequence length="121" mass="14016">MSVKKPRFAVLLEDCENGQHGNLTFVSYFLQNEDDTSLSNWNGEFLFKDGSSLSFTVKCSEQYPAEVPEITFKKVPRCTSKIQFNRNTINPVCQICKDWLNIDYNKRNLDALFTLIHDNLK</sequence>
<name>A0A5K1VH86_ENTHI</name>
<protein>
    <recommendedName>
        <fullName evidence="1">RWD domain-containing protein</fullName>
    </recommendedName>
</protein>
<dbReference type="InterPro" id="IPR006575">
    <property type="entry name" value="RWD_dom"/>
</dbReference>
<dbReference type="OMA" id="MDDCENG"/>
<dbReference type="Proteomes" id="UP000078387">
    <property type="component" value="Unassembled WGS sequence"/>
</dbReference>
<dbReference type="InterPro" id="IPR016135">
    <property type="entry name" value="UBQ-conjugating_enzyme/RWD"/>
</dbReference>
<dbReference type="VEuPathDB" id="AmoebaDB:KM1_167830"/>
<proteinExistence type="predicted"/>
<evidence type="ECO:0000313" key="2">
    <source>
        <dbReference type="EMBL" id="GAT96506.1"/>
    </source>
</evidence>
<feature type="domain" description="RWD" evidence="1">
    <location>
        <begin position="35"/>
        <end position="90"/>
    </location>
</feature>
<dbReference type="Gene3D" id="3.10.110.10">
    <property type="entry name" value="Ubiquitin Conjugating Enzyme"/>
    <property type="match status" value="1"/>
</dbReference>
<evidence type="ECO:0000259" key="1">
    <source>
        <dbReference type="Pfam" id="PF05773"/>
    </source>
</evidence>
<accession>A0A5K1VH86</accession>
<dbReference type="AlphaFoldDB" id="A0A5K1VH86"/>
<evidence type="ECO:0000313" key="3">
    <source>
        <dbReference type="Proteomes" id="UP000078387"/>
    </source>
</evidence>
<dbReference type="SUPFAM" id="SSF54495">
    <property type="entry name" value="UBC-like"/>
    <property type="match status" value="1"/>
</dbReference>
<organism evidence="2 3">
    <name type="scientific">Entamoeba histolytica</name>
    <dbReference type="NCBI Taxonomy" id="5759"/>
    <lineage>
        <taxon>Eukaryota</taxon>
        <taxon>Amoebozoa</taxon>
        <taxon>Evosea</taxon>
        <taxon>Archamoebae</taxon>
        <taxon>Mastigamoebida</taxon>
        <taxon>Entamoebidae</taxon>
        <taxon>Entamoeba</taxon>
    </lineage>
</organism>
<dbReference type="VEuPathDB" id="AmoebaDB:EHI8A_096250"/>
<gene>
    <name evidence="2" type="ORF">CL6EHI_128150</name>
</gene>
<dbReference type="VEuPathDB" id="AmoebaDB:EHI7A_092930"/>
<dbReference type="VEuPathDB" id="AmoebaDB:EHI_128150"/>
<reference evidence="2 3" key="1">
    <citation type="submission" date="2016-05" db="EMBL/GenBank/DDBJ databases">
        <title>First whole genome sequencing of Entamoeba histolytica HM1:IMSS-clone-6.</title>
        <authorList>
            <person name="Mukherjee Avik.K."/>
            <person name="Izumyama S."/>
            <person name="Nakada-Tsukui K."/>
            <person name="Nozaki T."/>
        </authorList>
    </citation>
    <scope>NUCLEOTIDE SEQUENCE [LARGE SCALE GENOMIC DNA]</scope>
    <source>
        <strain evidence="2 3">HM1:IMSS clone 6</strain>
    </source>
</reference>
<dbReference type="EMBL" id="BDEQ01000001">
    <property type="protein sequence ID" value="GAT96506.1"/>
    <property type="molecule type" value="Genomic_DNA"/>
</dbReference>
<dbReference type="Pfam" id="PF05773">
    <property type="entry name" value="RWD"/>
    <property type="match status" value="1"/>
</dbReference>
<comment type="caution">
    <text evidence="2">The sequence shown here is derived from an EMBL/GenBank/DDBJ whole genome shotgun (WGS) entry which is preliminary data.</text>
</comment>